<dbReference type="EMBL" id="BK016196">
    <property type="protein sequence ID" value="DAG01652.1"/>
    <property type="molecule type" value="Genomic_DNA"/>
</dbReference>
<sequence length="154" mass="17774">MGEFHDMVKGYIKLSDTIKINGEAMPETSEPVKVTFQNISDGGRLADNVDFEGKLKGVKVTIELTYAILDKYYYDMLFNAIEKKYIDNGKFFLDITVPTYTPLGVQTYRVYFESEHCSNCTNTSEKHDRDSRYMIGGSKYDELHENVTFKFVQK</sequence>
<evidence type="ECO:0000313" key="1">
    <source>
        <dbReference type="EMBL" id="DAG01652.1"/>
    </source>
</evidence>
<accession>A0A8S5V4N2</accession>
<name>A0A8S5V4N2_9CAUD</name>
<protein>
    <submittedName>
        <fullName evidence="1">Uncharacterized protein</fullName>
    </submittedName>
</protein>
<organism evidence="1">
    <name type="scientific">Siphoviridae sp. ct87j35</name>
    <dbReference type="NCBI Taxonomy" id="2825356"/>
    <lineage>
        <taxon>Viruses</taxon>
        <taxon>Duplodnaviria</taxon>
        <taxon>Heunggongvirae</taxon>
        <taxon>Uroviricota</taxon>
        <taxon>Caudoviricetes</taxon>
    </lineage>
</organism>
<proteinExistence type="predicted"/>
<reference evidence="1" key="1">
    <citation type="journal article" date="2021" name="Proc. Natl. Acad. Sci. U.S.A.">
        <title>A Catalog of Tens of Thousands of Viruses from Human Metagenomes Reveals Hidden Associations with Chronic Diseases.</title>
        <authorList>
            <person name="Tisza M.J."/>
            <person name="Buck C.B."/>
        </authorList>
    </citation>
    <scope>NUCLEOTIDE SEQUENCE</scope>
    <source>
        <strain evidence="1">Ct87j35</strain>
    </source>
</reference>